<feature type="transmembrane region" description="Helical" evidence="1">
    <location>
        <begin position="165"/>
        <end position="184"/>
    </location>
</feature>
<feature type="transmembrane region" description="Helical" evidence="1">
    <location>
        <begin position="40"/>
        <end position="57"/>
    </location>
</feature>
<name>A0A511RJ14_9DEIN</name>
<comment type="caution">
    <text evidence="2">The sequence shown here is derived from an EMBL/GenBank/DDBJ whole genome shotgun (WGS) entry which is preliminary data.</text>
</comment>
<dbReference type="AlphaFoldDB" id="A0A511RJ14"/>
<reference evidence="2 3" key="1">
    <citation type="submission" date="2019-07" db="EMBL/GenBank/DDBJ databases">
        <title>Whole genome shotgun sequence of Oceanithermus desulfurans NBRC 100063.</title>
        <authorList>
            <person name="Hosoyama A."/>
            <person name="Uohara A."/>
            <person name="Ohji S."/>
            <person name="Ichikawa N."/>
        </authorList>
    </citation>
    <scope>NUCLEOTIDE SEQUENCE [LARGE SCALE GENOMIC DNA]</scope>
    <source>
        <strain evidence="2 3">NBRC 100063</strain>
    </source>
</reference>
<proteinExistence type="predicted"/>
<sequence length="194" mass="21002">MARQGGVPTTLFLESALVGVFLAALFGARARDFAEIELKAAWAFIAAALIEGGLAWSTAKGWIAPQLAAPIAKTAVVVLVGYGLWQNRQLRTIWLAAFGLFLNTIAMTANGGQMPVSADALIAAGLEGFLRFMQTSSDAVHNLIGPDTRLWFLTDVIPLPWFKKVISPGDAFLFIAVLLFFPEATQRVIRNRRA</sequence>
<feature type="transmembrane region" description="Helical" evidence="1">
    <location>
        <begin position="92"/>
        <end position="109"/>
    </location>
</feature>
<dbReference type="InterPro" id="IPR035168">
    <property type="entry name" value="DUF5317"/>
</dbReference>
<dbReference type="RefSeq" id="WP_246104069.1">
    <property type="nucleotide sequence ID" value="NZ_BJXN01000002.1"/>
</dbReference>
<evidence type="ECO:0000313" key="2">
    <source>
        <dbReference type="EMBL" id="GEM88952.1"/>
    </source>
</evidence>
<keyword evidence="1" id="KW-1133">Transmembrane helix</keyword>
<dbReference type="Proteomes" id="UP000321827">
    <property type="component" value="Unassembled WGS sequence"/>
</dbReference>
<feature type="transmembrane region" description="Helical" evidence="1">
    <location>
        <begin position="6"/>
        <end position="28"/>
    </location>
</feature>
<protein>
    <submittedName>
        <fullName evidence="2">Uncharacterized protein</fullName>
    </submittedName>
</protein>
<evidence type="ECO:0000313" key="3">
    <source>
        <dbReference type="Proteomes" id="UP000321827"/>
    </source>
</evidence>
<accession>A0A511RJ14</accession>
<keyword evidence="1" id="KW-0472">Membrane</keyword>
<keyword evidence="1" id="KW-0812">Transmembrane</keyword>
<dbReference type="Pfam" id="PF17248">
    <property type="entry name" value="DUF5317"/>
    <property type="match status" value="1"/>
</dbReference>
<organism evidence="2 3">
    <name type="scientific">Oceanithermus desulfurans NBRC 100063</name>
    <dbReference type="NCBI Taxonomy" id="1227550"/>
    <lineage>
        <taxon>Bacteria</taxon>
        <taxon>Thermotogati</taxon>
        <taxon>Deinococcota</taxon>
        <taxon>Deinococci</taxon>
        <taxon>Thermales</taxon>
        <taxon>Thermaceae</taxon>
        <taxon>Oceanithermus</taxon>
    </lineage>
</organism>
<evidence type="ECO:0000256" key="1">
    <source>
        <dbReference type="SAM" id="Phobius"/>
    </source>
</evidence>
<gene>
    <name evidence="2" type="ORF">ODE01S_03860</name>
</gene>
<feature type="transmembrane region" description="Helical" evidence="1">
    <location>
        <begin position="63"/>
        <end position="85"/>
    </location>
</feature>
<dbReference type="EMBL" id="BJXN01000002">
    <property type="protein sequence ID" value="GEM88952.1"/>
    <property type="molecule type" value="Genomic_DNA"/>
</dbReference>